<dbReference type="AlphaFoldDB" id="A0A0F9MSV5"/>
<gene>
    <name evidence="1" type="ORF">LCGC14_1052640</name>
</gene>
<accession>A0A0F9MSV5</accession>
<evidence type="ECO:0000313" key="1">
    <source>
        <dbReference type="EMBL" id="KKN08834.1"/>
    </source>
</evidence>
<organism evidence="1">
    <name type="scientific">marine sediment metagenome</name>
    <dbReference type="NCBI Taxonomy" id="412755"/>
    <lineage>
        <taxon>unclassified sequences</taxon>
        <taxon>metagenomes</taxon>
        <taxon>ecological metagenomes</taxon>
    </lineage>
</organism>
<name>A0A0F9MSV5_9ZZZZ</name>
<reference evidence="1" key="1">
    <citation type="journal article" date="2015" name="Nature">
        <title>Complex archaea that bridge the gap between prokaryotes and eukaryotes.</title>
        <authorList>
            <person name="Spang A."/>
            <person name="Saw J.H."/>
            <person name="Jorgensen S.L."/>
            <person name="Zaremba-Niedzwiedzka K."/>
            <person name="Martijn J."/>
            <person name="Lind A.E."/>
            <person name="van Eijk R."/>
            <person name="Schleper C."/>
            <person name="Guy L."/>
            <person name="Ettema T.J."/>
        </authorList>
    </citation>
    <scope>NUCLEOTIDE SEQUENCE</scope>
</reference>
<comment type="caution">
    <text evidence="1">The sequence shown here is derived from an EMBL/GenBank/DDBJ whole genome shotgun (WGS) entry which is preliminary data.</text>
</comment>
<protein>
    <submittedName>
        <fullName evidence="1">Uncharacterized protein</fullName>
    </submittedName>
</protein>
<sequence length="50" mass="6277">MIPTKSIYTYKELYYLIDNGKLLKTLSEIEKLLVRYHYYNDTLRLYWRKL</sequence>
<proteinExistence type="predicted"/>
<dbReference type="EMBL" id="LAZR01004412">
    <property type="protein sequence ID" value="KKN08834.1"/>
    <property type="molecule type" value="Genomic_DNA"/>
</dbReference>